<evidence type="ECO:0000259" key="4">
    <source>
        <dbReference type="Pfam" id="PF20990"/>
    </source>
</evidence>
<feature type="region of interest" description="Disordered" evidence="1">
    <location>
        <begin position="530"/>
        <end position="562"/>
    </location>
</feature>
<accession>A0A8J2V8C7</accession>
<dbReference type="InterPro" id="IPR048389">
    <property type="entry name" value="YciQ-like_C"/>
</dbReference>
<dbReference type="InterPro" id="IPR018702">
    <property type="entry name" value="DUF2207"/>
</dbReference>
<organism evidence="5 6">
    <name type="scientific">Planktosalinus lacus</name>
    <dbReference type="NCBI Taxonomy" id="1526573"/>
    <lineage>
        <taxon>Bacteria</taxon>
        <taxon>Pseudomonadati</taxon>
        <taxon>Bacteroidota</taxon>
        <taxon>Flavobacteriia</taxon>
        <taxon>Flavobacteriales</taxon>
        <taxon>Flavobacteriaceae</taxon>
        <taxon>Planktosalinus</taxon>
    </lineage>
</organism>
<dbReference type="Pfam" id="PF09972">
    <property type="entry name" value="DUF2207"/>
    <property type="match status" value="1"/>
</dbReference>
<evidence type="ECO:0000313" key="6">
    <source>
        <dbReference type="Proteomes" id="UP000652231"/>
    </source>
</evidence>
<feature type="compositionally biased region" description="Gly residues" evidence="1">
    <location>
        <begin position="542"/>
        <end position="562"/>
    </location>
</feature>
<evidence type="ECO:0000259" key="3">
    <source>
        <dbReference type="Pfam" id="PF09972"/>
    </source>
</evidence>
<protein>
    <recommendedName>
        <fullName evidence="7">DUF2207 domain-containing protein</fullName>
    </recommendedName>
</protein>
<sequence length="562" mass="62547">MRILLTFCLFLFTVNSYSQERILSYTTQIKVEESGDLLVREDITVNTEGKDIKRGIFRTFPTKYKDKLGTNFNVDFQVKEVLKDGQPEGFFTENKNNGVIVYIGDKNTFLKPGQYTYTLIYETTRQIGYFEEFDELYFNAIGGDWAFSIEKATVLVELPEGAEILQVDAFSGTGGATDCDCEIISGENRLKIETNRELQPREQLTFAVAWPKGLVYEPTAMEKLLFFIKSNLYVLVAFLGLLAVFFVYYRSWRKVGVDPPKGTIFPQFDPPKGFSPAQIAILQSLRMTQRAVTAAIVNMAVKGHLKIVYSKKKYTLKRQAEDYSILTDEEAALSKALFANHKIIDLDNKYHKEFSKARKSLFDTIKKQLKPTYFSFNYNHLGKGILASVILVVLTFVLAPSPVIPFILLFLLVAMVILFTYLIKAPTKKGRVVMDDIEGFKMYVDVAEKKQLDLNHEPEMTPQRFEALLPFAIALGVENKWGEKFENALKDSLQEASSYNPSWYSGAAMGAMAFSPAKFSSDMGRSFNSAISSASTPPGSSSGSGGGGFSGGGGGGGGGGGW</sequence>
<keyword evidence="2" id="KW-1133">Transmembrane helix</keyword>
<dbReference type="EMBL" id="BMGK01000002">
    <property type="protein sequence ID" value="GGD84039.1"/>
    <property type="molecule type" value="Genomic_DNA"/>
</dbReference>
<reference evidence="5" key="2">
    <citation type="submission" date="2020-09" db="EMBL/GenBank/DDBJ databases">
        <authorList>
            <person name="Sun Q."/>
            <person name="Zhou Y."/>
        </authorList>
    </citation>
    <scope>NUCLEOTIDE SEQUENCE</scope>
    <source>
        <strain evidence="5">CGMCC 1.12924</strain>
    </source>
</reference>
<name>A0A8J2V8C7_9FLAO</name>
<keyword evidence="2" id="KW-0472">Membrane</keyword>
<feature type="transmembrane region" description="Helical" evidence="2">
    <location>
        <begin position="376"/>
        <end position="397"/>
    </location>
</feature>
<evidence type="ECO:0008006" key="7">
    <source>
        <dbReference type="Google" id="ProtNLM"/>
    </source>
</evidence>
<reference evidence="5" key="1">
    <citation type="journal article" date="2014" name="Int. J. Syst. Evol. Microbiol.">
        <title>Complete genome sequence of Corynebacterium casei LMG S-19264T (=DSM 44701T), isolated from a smear-ripened cheese.</title>
        <authorList>
            <consortium name="US DOE Joint Genome Institute (JGI-PGF)"/>
            <person name="Walter F."/>
            <person name="Albersmeier A."/>
            <person name="Kalinowski J."/>
            <person name="Ruckert C."/>
        </authorList>
    </citation>
    <scope>NUCLEOTIDE SEQUENCE</scope>
    <source>
        <strain evidence="5">CGMCC 1.12924</strain>
    </source>
</reference>
<evidence type="ECO:0000256" key="2">
    <source>
        <dbReference type="SAM" id="Phobius"/>
    </source>
</evidence>
<feature type="domain" description="Predicted membrane protein YciQ-like C-terminal" evidence="4">
    <location>
        <begin position="267"/>
        <end position="485"/>
    </location>
</feature>
<proteinExistence type="predicted"/>
<gene>
    <name evidence="5" type="ORF">GCM10011312_05080</name>
</gene>
<dbReference type="RefSeq" id="WP_188439189.1">
    <property type="nucleotide sequence ID" value="NZ_BMGK01000002.1"/>
</dbReference>
<comment type="caution">
    <text evidence="5">The sequence shown here is derived from an EMBL/GenBank/DDBJ whole genome shotgun (WGS) entry which is preliminary data.</text>
</comment>
<evidence type="ECO:0000256" key="1">
    <source>
        <dbReference type="SAM" id="MobiDB-lite"/>
    </source>
</evidence>
<keyword evidence="6" id="KW-1185">Reference proteome</keyword>
<dbReference type="AlphaFoldDB" id="A0A8J2V8C7"/>
<feature type="transmembrane region" description="Helical" evidence="2">
    <location>
        <begin position="232"/>
        <end position="249"/>
    </location>
</feature>
<feature type="transmembrane region" description="Helical" evidence="2">
    <location>
        <begin position="403"/>
        <end position="423"/>
    </location>
</feature>
<keyword evidence="2" id="KW-0812">Transmembrane</keyword>
<feature type="domain" description="DUF2207" evidence="3">
    <location>
        <begin position="21"/>
        <end position="210"/>
    </location>
</feature>
<dbReference type="Proteomes" id="UP000652231">
    <property type="component" value="Unassembled WGS sequence"/>
</dbReference>
<dbReference type="Pfam" id="PF20990">
    <property type="entry name" value="DUF2207_C"/>
    <property type="match status" value="1"/>
</dbReference>
<evidence type="ECO:0000313" key="5">
    <source>
        <dbReference type="EMBL" id="GGD84039.1"/>
    </source>
</evidence>